<dbReference type="SUPFAM" id="SSF53720">
    <property type="entry name" value="ALDH-like"/>
    <property type="match status" value="1"/>
</dbReference>
<feature type="domain" description="Fe-containing alcohol dehydrogenase-like C-terminal" evidence="12">
    <location>
        <begin position="656"/>
        <end position="864"/>
    </location>
</feature>
<evidence type="ECO:0000313" key="13">
    <source>
        <dbReference type="EMBL" id="KOR88612.1"/>
    </source>
</evidence>
<comment type="caution">
    <text evidence="13">The sequence shown here is derived from an EMBL/GenBank/DDBJ whole genome shotgun (WGS) entry which is preliminary data.</text>
</comment>
<dbReference type="FunFam" id="3.40.50.1970:FF:000002">
    <property type="entry name" value="Aldehyde-alcohol dehydrogenase"/>
    <property type="match status" value="1"/>
</dbReference>
<dbReference type="Proteomes" id="UP000036932">
    <property type="component" value="Unassembled WGS sequence"/>
</dbReference>
<accession>A0A0M1P2J1</accession>
<gene>
    <name evidence="13" type="ORF">AM231_05225</name>
</gene>
<dbReference type="InterPro" id="IPR015590">
    <property type="entry name" value="Aldehyde_DH_dom"/>
</dbReference>
<dbReference type="FunFam" id="1.20.1090.10:FF:000001">
    <property type="entry name" value="Aldehyde-alcohol dehydrogenase"/>
    <property type="match status" value="1"/>
</dbReference>
<dbReference type="Gene3D" id="3.40.605.10">
    <property type="entry name" value="Aldehyde Dehydrogenase, Chain A, domain 1"/>
    <property type="match status" value="1"/>
</dbReference>
<dbReference type="InterPro" id="IPR012079">
    <property type="entry name" value="Bifunc_Ald-ADH"/>
</dbReference>
<evidence type="ECO:0000256" key="5">
    <source>
        <dbReference type="ARBA" id="ARBA00023027"/>
    </source>
</evidence>
<dbReference type="PATRIC" id="fig|1705565.3.peg.2937"/>
<dbReference type="AlphaFoldDB" id="A0A0M1P2J1"/>
<dbReference type="Pfam" id="PF25137">
    <property type="entry name" value="ADH_Fe_C"/>
    <property type="match status" value="1"/>
</dbReference>
<comment type="similarity">
    <text evidence="2">Belongs to the iron-containing alcohol dehydrogenase family.</text>
</comment>
<dbReference type="CDD" id="cd08178">
    <property type="entry name" value="AAD_C"/>
    <property type="match status" value="1"/>
</dbReference>
<sequence>MAVSKEKVEVKGQTAAEYIQALIDRANRAQQQFMDLNQEQVDGIVQAMALAGLEKHMQLAKMAVEETGRGVYEDKIIKNMFATEYIHNSIKYDKTVGIIEDNEYDSFQKIAEPIGIIMGITPVTNPTSTTIFKALISIKTRNPIIFGFHPSAQACSREAARVLRDAAVKQGAPADCIQWIEAPSMEKTNTLMNHPDVACILATGGSAMVKAAYSCGKPALGVGPGNVPCFIEQSADLDQAVNDLILSKTFDNGMICASEQAVIIEEPIYNIVKKKLIASGCYFVNKEELTKLTAHAMVSEKCAVNPSIVGQPAAKIAEACGFEVPESTKILIAELEGVGPAYPLSAEKLSPVLACYKVKDAEEGITRAEEMVAFGGMGHSSVIHSYNEDIIMKFSDRMKTCRILVNQPSSQGGIGDIYNTNLPSLTLGCGSYGRNATSSNVSGVNLINVKRVNRRTVNMQWFKVPDKIYFEKGATQYLAKMPDITRVAIVTDPMMVKLGYVERVEHYLRQRRLPVAIEVFSEVEPDPSTTTVERGTEMLERFQPDCIIALGGGSPMDAAKAMWLFYEYPDTDFHSLKQKFMDIRKRVYKYPKLGRKAKFVAIPTTSGTGSEVTSFAVITDKVQGNTKYPLADYELTPDVAIIDPEYVYTLPKTAVADTGMDVLTHAIEAYVSVLASDYTDGLAIKAIQLVFQYLEQSALTGDKIAREKMHNASTLAGMAFANAFLGINHSLAHKWGGQYHTAHGRTNAILMPHVIRYNAKKPTKFAAWPKYTHFVAHERYAEIARILGLPARTTEEGVDSLINAIRELNAKLGIEESFQQLGINPQDFEQNVERLADRAFEDQCTTSNPKLPLVTELAEVYRNAFYGRF</sequence>
<dbReference type="GO" id="GO:0008774">
    <property type="term" value="F:acetaldehyde dehydrogenase (acetylating) activity"/>
    <property type="evidence" value="ECO:0007669"/>
    <property type="project" value="UniProtKB-UniRule"/>
</dbReference>
<dbReference type="GO" id="GO:0046872">
    <property type="term" value="F:metal ion binding"/>
    <property type="evidence" value="ECO:0007669"/>
    <property type="project" value="InterPro"/>
</dbReference>
<evidence type="ECO:0000256" key="8">
    <source>
        <dbReference type="ARBA" id="ARBA00035645"/>
    </source>
</evidence>
<dbReference type="GO" id="GO:0015976">
    <property type="term" value="P:carbon utilization"/>
    <property type="evidence" value="ECO:0007669"/>
    <property type="project" value="InterPro"/>
</dbReference>
<evidence type="ECO:0000259" key="10">
    <source>
        <dbReference type="Pfam" id="PF00171"/>
    </source>
</evidence>
<feature type="domain" description="Alcohol dehydrogenase iron-type/glycerol dehydrogenase GldA" evidence="11">
    <location>
        <begin position="465"/>
        <end position="644"/>
    </location>
</feature>
<evidence type="ECO:0000256" key="4">
    <source>
        <dbReference type="ARBA" id="ARBA00023004"/>
    </source>
</evidence>
<comment type="similarity">
    <text evidence="8 9">In the C-terminal section; belongs to the iron-containing alcohol dehydrogenase family.</text>
</comment>
<reference evidence="14" key="1">
    <citation type="submission" date="2015-08" db="EMBL/GenBank/DDBJ databases">
        <title>Genome sequencing project for genomic taxonomy and phylogenomics of Bacillus-like bacteria.</title>
        <authorList>
            <person name="Liu B."/>
            <person name="Wang J."/>
            <person name="Zhu Y."/>
            <person name="Liu G."/>
            <person name="Chen Q."/>
            <person name="Chen Z."/>
            <person name="Lan J."/>
            <person name="Che J."/>
            <person name="Ge C."/>
            <person name="Shi H."/>
            <person name="Pan Z."/>
            <person name="Liu X."/>
        </authorList>
    </citation>
    <scope>NUCLEOTIDE SEQUENCE [LARGE SCALE GENOMIC DNA]</scope>
    <source>
        <strain evidence="14">FJAT-22460</strain>
    </source>
</reference>
<dbReference type="InterPro" id="IPR039697">
    <property type="entry name" value="Alcohol_dehydrogenase_Fe"/>
</dbReference>
<protein>
    <recommendedName>
        <fullName evidence="9">Aldehyde-alcohol dehydrogenase</fullName>
    </recommendedName>
</protein>
<evidence type="ECO:0000313" key="14">
    <source>
        <dbReference type="Proteomes" id="UP000036932"/>
    </source>
</evidence>
<dbReference type="OrthoDB" id="9815791at2"/>
<dbReference type="NCBIfam" id="NF010378">
    <property type="entry name" value="PRK13805.1"/>
    <property type="match status" value="1"/>
</dbReference>
<evidence type="ECO:0000259" key="11">
    <source>
        <dbReference type="Pfam" id="PF00465"/>
    </source>
</evidence>
<comment type="cofactor">
    <cofactor evidence="1">
        <name>Fe(2+)</name>
        <dbReference type="ChEBI" id="CHEBI:29033"/>
    </cofactor>
</comment>
<evidence type="ECO:0000256" key="9">
    <source>
        <dbReference type="PIRNR" id="PIRNR000111"/>
    </source>
</evidence>
<dbReference type="InterPro" id="IPR016162">
    <property type="entry name" value="Ald_DH_N"/>
</dbReference>
<dbReference type="PROSITE" id="PS00913">
    <property type="entry name" value="ADH_IRON_1"/>
    <property type="match status" value="1"/>
</dbReference>
<organism evidence="13 14">
    <name type="scientific">Paenibacillus solani</name>
    <dbReference type="NCBI Taxonomy" id="1705565"/>
    <lineage>
        <taxon>Bacteria</taxon>
        <taxon>Bacillati</taxon>
        <taxon>Bacillota</taxon>
        <taxon>Bacilli</taxon>
        <taxon>Bacillales</taxon>
        <taxon>Paenibacillaceae</taxon>
        <taxon>Paenibacillus</taxon>
    </lineage>
</organism>
<feature type="domain" description="Aldehyde dehydrogenase" evidence="10">
    <location>
        <begin position="14"/>
        <end position="409"/>
    </location>
</feature>
<evidence type="ECO:0000256" key="2">
    <source>
        <dbReference type="ARBA" id="ARBA00007358"/>
    </source>
</evidence>
<dbReference type="GO" id="GO:0006066">
    <property type="term" value="P:alcohol metabolic process"/>
    <property type="evidence" value="ECO:0007669"/>
    <property type="project" value="InterPro"/>
</dbReference>
<name>A0A0M1P2J1_9BACL</name>
<dbReference type="Pfam" id="PF00465">
    <property type="entry name" value="Fe-ADH"/>
    <property type="match status" value="1"/>
</dbReference>
<evidence type="ECO:0000256" key="1">
    <source>
        <dbReference type="ARBA" id="ARBA00001954"/>
    </source>
</evidence>
<dbReference type="SUPFAM" id="SSF56796">
    <property type="entry name" value="Dehydroquinate synthase-like"/>
    <property type="match status" value="1"/>
</dbReference>
<keyword evidence="5" id="KW-0520">NAD</keyword>
<dbReference type="Pfam" id="PF00171">
    <property type="entry name" value="Aldedh"/>
    <property type="match status" value="1"/>
</dbReference>
<proteinExistence type="inferred from homology"/>
<dbReference type="EMBL" id="LIUT01000001">
    <property type="protein sequence ID" value="KOR88612.1"/>
    <property type="molecule type" value="Genomic_DNA"/>
</dbReference>
<dbReference type="RefSeq" id="WP_054401584.1">
    <property type="nucleotide sequence ID" value="NZ_LIUT01000001.1"/>
</dbReference>
<dbReference type="CDD" id="cd07122">
    <property type="entry name" value="ALDH_F20_ACDH"/>
    <property type="match status" value="1"/>
</dbReference>
<dbReference type="Gene3D" id="1.20.1090.10">
    <property type="entry name" value="Dehydroquinate synthase-like - alpha domain"/>
    <property type="match status" value="1"/>
</dbReference>
<dbReference type="PANTHER" id="PTHR11496">
    <property type="entry name" value="ALCOHOL DEHYDROGENASE"/>
    <property type="match status" value="1"/>
</dbReference>
<dbReference type="Gene3D" id="3.40.50.1970">
    <property type="match status" value="1"/>
</dbReference>
<dbReference type="PIRSF" id="PIRSF000111">
    <property type="entry name" value="ALDH_ADH"/>
    <property type="match status" value="1"/>
</dbReference>
<evidence type="ECO:0000256" key="7">
    <source>
        <dbReference type="ARBA" id="ARBA00035641"/>
    </source>
</evidence>
<dbReference type="InterPro" id="IPR034789">
    <property type="entry name" value="AAD_C"/>
</dbReference>
<evidence type="ECO:0000259" key="12">
    <source>
        <dbReference type="Pfam" id="PF25137"/>
    </source>
</evidence>
<dbReference type="InterPro" id="IPR016163">
    <property type="entry name" value="Ald_DH_C"/>
</dbReference>
<dbReference type="InterPro" id="IPR001670">
    <property type="entry name" value="ADH_Fe/GldA"/>
</dbReference>
<evidence type="ECO:0000256" key="3">
    <source>
        <dbReference type="ARBA" id="ARBA00023002"/>
    </source>
</evidence>
<comment type="similarity">
    <text evidence="7 9">In the N-terminal section; belongs to the aldehyde dehydrogenase family.</text>
</comment>
<keyword evidence="14" id="KW-1185">Reference proteome</keyword>
<dbReference type="InterPro" id="IPR018211">
    <property type="entry name" value="ADH_Fe_CS"/>
</dbReference>
<dbReference type="InterPro" id="IPR056798">
    <property type="entry name" value="ADH_Fe_C"/>
</dbReference>
<dbReference type="GO" id="GO:0004022">
    <property type="term" value="F:alcohol dehydrogenase (NAD+) activity"/>
    <property type="evidence" value="ECO:0007669"/>
    <property type="project" value="UniProtKB-UniRule"/>
</dbReference>
<keyword evidence="6" id="KW-0511">Multifunctional enzyme</keyword>
<keyword evidence="4" id="KW-0408">Iron</keyword>
<dbReference type="PANTHER" id="PTHR11496:SF83">
    <property type="entry name" value="HYDROXYACID-OXOACID TRANSHYDROGENASE, MITOCHONDRIAL"/>
    <property type="match status" value="1"/>
</dbReference>
<dbReference type="Gene3D" id="3.40.309.10">
    <property type="entry name" value="Aldehyde Dehydrogenase, Chain A, domain 2"/>
    <property type="match status" value="1"/>
</dbReference>
<keyword evidence="3 9" id="KW-0560">Oxidoreductase</keyword>
<evidence type="ECO:0000256" key="6">
    <source>
        <dbReference type="ARBA" id="ARBA00023268"/>
    </source>
</evidence>
<dbReference type="InterPro" id="IPR016161">
    <property type="entry name" value="Ald_DH/histidinol_DH"/>
</dbReference>